<keyword evidence="8" id="KW-1185">Reference proteome</keyword>
<dbReference type="AlphaFoldDB" id="A0AA41X850"/>
<dbReference type="InterPro" id="IPR002810">
    <property type="entry name" value="NfeD-like_C"/>
</dbReference>
<dbReference type="SUPFAM" id="SSF141322">
    <property type="entry name" value="NfeD domain-like"/>
    <property type="match status" value="1"/>
</dbReference>
<dbReference type="PANTHER" id="PTHR33507">
    <property type="entry name" value="INNER MEMBRANE PROTEIN YBBJ"/>
    <property type="match status" value="1"/>
</dbReference>
<feature type="transmembrane region" description="Helical" evidence="5">
    <location>
        <begin position="34"/>
        <end position="64"/>
    </location>
</feature>
<name>A0AA41X850_9BACI</name>
<evidence type="ECO:0000256" key="2">
    <source>
        <dbReference type="ARBA" id="ARBA00022692"/>
    </source>
</evidence>
<dbReference type="PANTHER" id="PTHR33507:SF3">
    <property type="entry name" value="INNER MEMBRANE PROTEIN YBBJ"/>
    <property type="match status" value="1"/>
</dbReference>
<feature type="domain" description="NfeD-like C-terminal" evidence="6">
    <location>
        <begin position="83"/>
        <end position="139"/>
    </location>
</feature>
<proteinExistence type="predicted"/>
<organism evidence="7 8">
    <name type="scientific">Ectobacillus ponti</name>
    <dbReference type="NCBI Taxonomy" id="2961894"/>
    <lineage>
        <taxon>Bacteria</taxon>
        <taxon>Bacillati</taxon>
        <taxon>Bacillota</taxon>
        <taxon>Bacilli</taxon>
        <taxon>Bacillales</taxon>
        <taxon>Bacillaceae</taxon>
        <taxon>Ectobacillus</taxon>
    </lineage>
</organism>
<feature type="transmembrane region" description="Helical" evidence="5">
    <location>
        <begin position="7"/>
        <end position="28"/>
    </location>
</feature>
<keyword evidence="2 5" id="KW-0812">Transmembrane</keyword>
<sequence length="144" mass="15267">MAAWVIWLLAAGFLFVVEMLTLTFYLLWLGVGALAGAIAALALPGSFLAQVLVACLTALVLTIYSKRISGKVRIGRGYQDAVDTLVGRQAVVIQDISKEGNGIVKVGGDLWSAKADEPIGKGETVTIVQRSSTIVHVQKGREGK</sequence>
<comment type="caution">
    <text evidence="7">The sequence shown here is derived from an EMBL/GenBank/DDBJ whole genome shotgun (WGS) entry which is preliminary data.</text>
</comment>
<evidence type="ECO:0000313" key="7">
    <source>
        <dbReference type="EMBL" id="MCP8968913.1"/>
    </source>
</evidence>
<evidence type="ECO:0000256" key="5">
    <source>
        <dbReference type="SAM" id="Phobius"/>
    </source>
</evidence>
<dbReference type="RefSeq" id="WP_254758822.1">
    <property type="nucleotide sequence ID" value="NZ_JANCLT010000004.1"/>
</dbReference>
<dbReference type="Proteomes" id="UP001156102">
    <property type="component" value="Unassembled WGS sequence"/>
</dbReference>
<evidence type="ECO:0000256" key="1">
    <source>
        <dbReference type="ARBA" id="ARBA00004141"/>
    </source>
</evidence>
<keyword evidence="3 5" id="KW-1133">Transmembrane helix</keyword>
<evidence type="ECO:0000259" key="6">
    <source>
        <dbReference type="Pfam" id="PF01957"/>
    </source>
</evidence>
<dbReference type="InterPro" id="IPR052165">
    <property type="entry name" value="Membrane_assoc_protease"/>
</dbReference>
<dbReference type="Pfam" id="PF01957">
    <property type="entry name" value="NfeD"/>
    <property type="match status" value="1"/>
</dbReference>
<accession>A0AA41X850</accession>
<comment type="subcellular location">
    <subcellularLocation>
        <location evidence="1">Membrane</location>
        <topology evidence="1">Multi-pass membrane protein</topology>
    </subcellularLocation>
</comment>
<evidence type="ECO:0000256" key="3">
    <source>
        <dbReference type="ARBA" id="ARBA00022989"/>
    </source>
</evidence>
<gene>
    <name evidence="7" type="ORF">NK662_10220</name>
</gene>
<reference evidence="7" key="1">
    <citation type="submission" date="2022-07" db="EMBL/GenBank/DDBJ databases">
        <authorList>
            <person name="Li W.-J."/>
            <person name="Deng Q.-Q."/>
        </authorList>
    </citation>
    <scope>NUCLEOTIDE SEQUENCE</scope>
    <source>
        <strain evidence="7">SYSU M60031</strain>
    </source>
</reference>
<dbReference type="EMBL" id="JANCLT010000004">
    <property type="protein sequence ID" value="MCP8968913.1"/>
    <property type="molecule type" value="Genomic_DNA"/>
</dbReference>
<dbReference type="InterPro" id="IPR012340">
    <property type="entry name" value="NA-bd_OB-fold"/>
</dbReference>
<dbReference type="GO" id="GO:0005886">
    <property type="term" value="C:plasma membrane"/>
    <property type="evidence" value="ECO:0007669"/>
    <property type="project" value="TreeGrafter"/>
</dbReference>
<protein>
    <submittedName>
        <fullName evidence="7">NfeD family protein</fullName>
    </submittedName>
</protein>
<evidence type="ECO:0000256" key="4">
    <source>
        <dbReference type="ARBA" id="ARBA00023136"/>
    </source>
</evidence>
<evidence type="ECO:0000313" key="8">
    <source>
        <dbReference type="Proteomes" id="UP001156102"/>
    </source>
</evidence>
<keyword evidence="4 5" id="KW-0472">Membrane</keyword>
<dbReference type="Gene3D" id="2.40.50.140">
    <property type="entry name" value="Nucleic acid-binding proteins"/>
    <property type="match status" value="1"/>
</dbReference>